<organism evidence="19 20">
    <name type="scientific">Coniochaeta hoffmannii</name>
    <dbReference type="NCBI Taxonomy" id="91930"/>
    <lineage>
        <taxon>Eukaryota</taxon>
        <taxon>Fungi</taxon>
        <taxon>Dikarya</taxon>
        <taxon>Ascomycota</taxon>
        <taxon>Pezizomycotina</taxon>
        <taxon>Sordariomycetes</taxon>
        <taxon>Sordariomycetidae</taxon>
        <taxon>Coniochaetales</taxon>
        <taxon>Coniochaetaceae</taxon>
        <taxon>Coniochaeta</taxon>
    </lineage>
</organism>
<dbReference type="InterPro" id="IPR049326">
    <property type="entry name" value="Rhodopsin_dom_fungi"/>
</dbReference>
<evidence type="ECO:0000256" key="9">
    <source>
        <dbReference type="ARBA" id="ARBA00022989"/>
    </source>
</evidence>
<evidence type="ECO:0000256" key="6">
    <source>
        <dbReference type="ARBA" id="ARBA00022622"/>
    </source>
</evidence>
<evidence type="ECO:0000313" key="19">
    <source>
        <dbReference type="EMBL" id="KAJ9132494.1"/>
    </source>
</evidence>
<keyword evidence="14" id="KW-0479">Metal-binding</keyword>
<evidence type="ECO:0000313" key="20">
    <source>
        <dbReference type="Proteomes" id="UP001174691"/>
    </source>
</evidence>
<dbReference type="InterPro" id="IPR052337">
    <property type="entry name" value="SAT4-like"/>
</dbReference>
<feature type="transmembrane region" description="Helical" evidence="16">
    <location>
        <begin position="136"/>
        <end position="157"/>
    </location>
</feature>
<evidence type="ECO:0000259" key="18">
    <source>
        <dbReference type="PROSITE" id="PS52012"/>
    </source>
</evidence>
<keyword evidence="12" id="KW-0449">Lipoprotein</keyword>
<keyword evidence="6" id="KW-0336">GPI-anchor</keyword>
<keyword evidence="11 14" id="KW-1015">Disulfide bond</keyword>
<evidence type="ECO:0000256" key="15">
    <source>
        <dbReference type="SAM" id="MobiDB-lite"/>
    </source>
</evidence>
<feature type="region of interest" description="Disordered" evidence="15">
    <location>
        <begin position="375"/>
        <end position="405"/>
    </location>
</feature>
<feature type="transmembrane region" description="Helical" evidence="16">
    <location>
        <begin position="262"/>
        <end position="282"/>
    </location>
</feature>
<dbReference type="SMART" id="SM00747">
    <property type="entry name" value="CFEM"/>
    <property type="match status" value="1"/>
</dbReference>
<dbReference type="PANTHER" id="PTHR33048">
    <property type="entry name" value="PTH11-LIKE INTEGRAL MEMBRANE PROTEIN (AFU_ORTHOLOGUE AFUA_5G11245)"/>
    <property type="match status" value="1"/>
</dbReference>
<keyword evidence="14" id="KW-0408">Iron</keyword>
<evidence type="ECO:0000256" key="11">
    <source>
        <dbReference type="ARBA" id="ARBA00023157"/>
    </source>
</evidence>
<feature type="transmembrane region" description="Helical" evidence="16">
    <location>
        <begin position="213"/>
        <end position="234"/>
    </location>
</feature>
<reference evidence="19" key="1">
    <citation type="submission" date="2022-07" db="EMBL/GenBank/DDBJ databases">
        <title>Fungi with potential for degradation of polypropylene.</title>
        <authorList>
            <person name="Gostincar C."/>
        </authorList>
    </citation>
    <scope>NUCLEOTIDE SEQUENCE</scope>
    <source>
        <strain evidence="19">EXF-13287</strain>
    </source>
</reference>
<comment type="caution">
    <text evidence="19">The sequence shown here is derived from an EMBL/GenBank/DDBJ whole genome shotgun (WGS) entry which is preliminary data.</text>
</comment>
<comment type="similarity">
    <text evidence="13">Belongs to the SAT4 family.</text>
</comment>
<feature type="domain" description="CFEM" evidence="18">
    <location>
        <begin position="5"/>
        <end position="116"/>
    </location>
</feature>
<feature type="compositionally biased region" description="Basic and acidic residues" evidence="15">
    <location>
        <begin position="431"/>
        <end position="451"/>
    </location>
</feature>
<feature type="binding site" description="axial binding residue" evidence="14">
    <location>
        <position position="51"/>
    </location>
    <ligand>
        <name>heme</name>
        <dbReference type="ChEBI" id="CHEBI:30413"/>
    </ligand>
    <ligandPart>
        <name>Fe</name>
        <dbReference type="ChEBI" id="CHEBI:18248"/>
    </ligandPart>
</feature>
<evidence type="ECO:0000256" key="4">
    <source>
        <dbReference type="ARBA" id="ARBA00010031"/>
    </source>
</evidence>
<evidence type="ECO:0000256" key="7">
    <source>
        <dbReference type="ARBA" id="ARBA00022692"/>
    </source>
</evidence>
<keyword evidence="9 16" id="KW-1133">Transmembrane helix</keyword>
<dbReference type="Proteomes" id="UP001174691">
    <property type="component" value="Unassembled WGS sequence"/>
</dbReference>
<dbReference type="PROSITE" id="PS52012">
    <property type="entry name" value="CFEM"/>
    <property type="match status" value="1"/>
</dbReference>
<keyword evidence="6" id="KW-0325">Glycoprotein</keyword>
<dbReference type="EMBL" id="JANBVN010000215">
    <property type="protein sequence ID" value="KAJ9132494.1"/>
    <property type="molecule type" value="Genomic_DNA"/>
</dbReference>
<evidence type="ECO:0000256" key="17">
    <source>
        <dbReference type="SAM" id="SignalP"/>
    </source>
</evidence>
<feature type="disulfide bond" evidence="14">
    <location>
        <begin position="33"/>
        <end position="73"/>
    </location>
</feature>
<evidence type="ECO:0000256" key="10">
    <source>
        <dbReference type="ARBA" id="ARBA00023136"/>
    </source>
</evidence>
<name>A0AA38RK29_9PEZI</name>
<feature type="chain" id="PRO_5041229359" evidence="17">
    <location>
        <begin position="25"/>
        <end position="451"/>
    </location>
</feature>
<feature type="disulfide bond" evidence="14">
    <location>
        <begin position="56"/>
        <end position="89"/>
    </location>
</feature>
<comment type="subcellular location">
    <subcellularLocation>
        <location evidence="2">Membrane</location>
        <topology evidence="2">Lipid-anchor</topology>
        <topology evidence="2">GPI-anchor</topology>
    </subcellularLocation>
    <subcellularLocation>
        <location evidence="1">Membrane</location>
        <topology evidence="1">Multi-pass membrane protein</topology>
    </subcellularLocation>
    <subcellularLocation>
        <location evidence="3">Secreted</location>
    </subcellularLocation>
</comment>
<keyword evidence="20" id="KW-1185">Reference proteome</keyword>
<feature type="disulfide bond" evidence="14">
    <location>
        <begin position="37"/>
        <end position="68"/>
    </location>
</feature>
<evidence type="ECO:0000256" key="5">
    <source>
        <dbReference type="ARBA" id="ARBA00022525"/>
    </source>
</evidence>
<dbReference type="PANTHER" id="PTHR33048:SF143">
    <property type="entry name" value="EXTRACELLULAR MEMBRANE PROTEIN CFEM DOMAIN-CONTAINING PROTEIN-RELATED"/>
    <property type="match status" value="1"/>
</dbReference>
<dbReference type="AlphaFoldDB" id="A0AA38RK29"/>
<evidence type="ECO:0000256" key="8">
    <source>
        <dbReference type="ARBA" id="ARBA00022729"/>
    </source>
</evidence>
<protein>
    <submittedName>
        <fullName evidence="19">CFEM domain-containing protein</fullName>
    </submittedName>
</protein>
<accession>A0AA38RK29</accession>
<keyword evidence="8 17" id="KW-0732">Signal</keyword>
<dbReference type="GO" id="GO:0098552">
    <property type="term" value="C:side of membrane"/>
    <property type="evidence" value="ECO:0007669"/>
    <property type="project" value="UniProtKB-KW"/>
</dbReference>
<evidence type="ECO:0000256" key="14">
    <source>
        <dbReference type="PROSITE-ProRule" id="PRU01356"/>
    </source>
</evidence>
<dbReference type="GO" id="GO:0046872">
    <property type="term" value="F:metal ion binding"/>
    <property type="evidence" value="ECO:0007669"/>
    <property type="project" value="UniProtKB-UniRule"/>
</dbReference>
<dbReference type="GO" id="GO:0005576">
    <property type="term" value="C:extracellular region"/>
    <property type="evidence" value="ECO:0007669"/>
    <property type="project" value="UniProtKB-SubCell"/>
</dbReference>
<feature type="disulfide bond" evidence="14">
    <location>
        <begin position="47"/>
        <end position="54"/>
    </location>
</feature>
<dbReference type="Pfam" id="PF05730">
    <property type="entry name" value="CFEM"/>
    <property type="match status" value="1"/>
</dbReference>
<feature type="region of interest" description="Disordered" evidence="15">
    <location>
        <begin position="422"/>
        <end position="451"/>
    </location>
</feature>
<keyword evidence="14" id="KW-0349">Heme</keyword>
<dbReference type="Pfam" id="PF20684">
    <property type="entry name" value="Fung_rhodopsin"/>
    <property type="match status" value="1"/>
</dbReference>
<comment type="similarity">
    <text evidence="4">Belongs to the RBT5 family.</text>
</comment>
<evidence type="ECO:0000256" key="13">
    <source>
        <dbReference type="ARBA" id="ARBA00038359"/>
    </source>
</evidence>
<evidence type="ECO:0000256" key="16">
    <source>
        <dbReference type="SAM" id="Phobius"/>
    </source>
</evidence>
<keyword evidence="5" id="KW-0964">Secreted</keyword>
<dbReference type="InterPro" id="IPR008427">
    <property type="entry name" value="Extracellular_membr_CFEM_dom"/>
</dbReference>
<feature type="transmembrane region" description="Helical" evidence="16">
    <location>
        <begin position="294"/>
        <end position="314"/>
    </location>
</feature>
<evidence type="ECO:0000256" key="12">
    <source>
        <dbReference type="ARBA" id="ARBA00023288"/>
    </source>
</evidence>
<evidence type="ECO:0000256" key="3">
    <source>
        <dbReference type="ARBA" id="ARBA00004613"/>
    </source>
</evidence>
<keyword evidence="10 16" id="KW-0472">Membrane</keyword>
<proteinExistence type="inferred from homology"/>
<feature type="signal peptide" evidence="17">
    <location>
        <begin position="1"/>
        <end position="24"/>
    </location>
</feature>
<feature type="transmembrane region" description="Helical" evidence="16">
    <location>
        <begin position="177"/>
        <end position="201"/>
    </location>
</feature>
<feature type="transmembrane region" description="Helical" evidence="16">
    <location>
        <begin position="103"/>
        <end position="124"/>
    </location>
</feature>
<evidence type="ECO:0000256" key="2">
    <source>
        <dbReference type="ARBA" id="ARBA00004589"/>
    </source>
</evidence>
<evidence type="ECO:0000256" key="1">
    <source>
        <dbReference type="ARBA" id="ARBA00004141"/>
    </source>
</evidence>
<sequence length="451" mass="49218">MRLQSISLAAILPALLVLIPTTQAEGVADLPSCATTCLIQSLNSTTCSILDQPCICADQHFQDVVTTCVLQGCTVKEALVTKNYTATACHAPIRNKTKLLENITIILGVITGLFIVLRVAFKVLITRMGLAADDWLILITTIAGVPSTYIGVHGTAANGLGRDVWTLAPATITAFGMYFYVMVVLYFAQITLLKMSLLFFYLRIFPGDGTRKVLWATVAFNALFGVVFVFIAIFQCRPVSYFWEKWDGEHVGQCLDVNGIGWAHAAISIALDIWMLAIPLSQLRGLNLHWKKKIGVAIMFCVGTFVTVVSILRLQSLVTFANSTNPTWDNWDVTNWSTIEVNVGIMCATLPTARLMLVRLFPVLGGSGATGGYYYGQRNTGNSRPGRSGVRSAADGRPGDDGAVKRGGAIIYQKSFTVQYGDEPDEQSLVHMRDLEGRDRGTRSDRSEASL</sequence>
<keyword evidence="7 16" id="KW-0812">Transmembrane</keyword>
<gene>
    <name evidence="19" type="ORF">NKR19_g9273</name>
</gene>